<dbReference type="Gene3D" id="1.10.238.20">
    <property type="entry name" value="Pheromone/general odorant binding protein domain"/>
    <property type="match status" value="1"/>
</dbReference>
<organism evidence="2 3">
    <name type="scientific">Aquatica leii</name>
    <dbReference type="NCBI Taxonomy" id="1421715"/>
    <lineage>
        <taxon>Eukaryota</taxon>
        <taxon>Metazoa</taxon>
        <taxon>Ecdysozoa</taxon>
        <taxon>Arthropoda</taxon>
        <taxon>Hexapoda</taxon>
        <taxon>Insecta</taxon>
        <taxon>Pterygota</taxon>
        <taxon>Neoptera</taxon>
        <taxon>Endopterygota</taxon>
        <taxon>Coleoptera</taxon>
        <taxon>Polyphaga</taxon>
        <taxon>Elateriformia</taxon>
        <taxon>Elateroidea</taxon>
        <taxon>Lampyridae</taxon>
        <taxon>Luciolinae</taxon>
        <taxon>Aquatica</taxon>
    </lineage>
</organism>
<feature type="chain" id="PRO_5043000826" evidence="1">
    <location>
        <begin position="21"/>
        <end position="153"/>
    </location>
</feature>
<sequence>MNTLISTAYLLLFVLSSSYCDYPLTTKEVPLYIRQSWINVTEPHRTPCICETKVKPTSAYKSMMFTEIPNDPCLKCYYKCLSIKLNLMEATTGNFVEKEFLRQIEGVTPEIFKRCNEKLKCEVDLCKKCFGMYLCIVHSVLVPKSHPPIDKYH</sequence>
<name>A0AAN7PVW3_9COLE</name>
<dbReference type="InterPro" id="IPR006170">
    <property type="entry name" value="PBP/GOBP"/>
</dbReference>
<comment type="caution">
    <text evidence="2">The sequence shown here is derived from an EMBL/GenBank/DDBJ whole genome shotgun (WGS) entry which is preliminary data.</text>
</comment>
<dbReference type="EMBL" id="JARPUR010000004">
    <property type="protein sequence ID" value="KAK4877447.1"/>
    <property type="molecule type" value="Genomic_DNA"/>
</dbReference>
<accession>A0AAN7PVW3</accession>
<evidence type="ECO:0000313" key="3">
    <source>
        <dbReference type="Proteomes" id="UP001353858"/>
    </source>
</evidence>
<dbReference type="GO" id="GO:0005549">
    <property type="term" value="F:odorant binding"/>
    <property type="evidence" value="ECO:0007669"/>
    <property type="project" value="InterPro"/>
</dbReference>
<keyword evidence="1" id="KW-0732">Signal</keyword>
<evidence type="ECO:0000313" key="2">
    <source>
        <dbReference type="EMBL" id="KAK4877447.1"/>
    </source>
</evidence>
<dbReference type="Pfam" id="PF01395">
    <property type="entry name" value="PBP_GOBP"/>
    <property type="match status" value="1"/>
</dbReference>
<dbReference type="Proteomes" id="UP001353858">
    <property type="component" value="Unassembled WGS sequence"/>
</dbReference>
<protein>
    <submittedName>
        <fullName evidence="2">Uncharacterized protein</fullName>
    </submittedName>
</protein>
<dbReference type="AlphaFoldDB" id="A0AAN7PVW3"/>
<evidence type="ECO:0000256" key="1">
    <source>
        <dbReference type="SAM" id="SignalP"/>
    </source>
</evidence>
<dbReference type="CDD" id="cd23992">
    <property type="entry name" value="PBP_GOBP"/>
    <property type="match status" value="1"/>
</dbReference>
<keyword evidence="3" id="KW-1185">Reference proteome</keyword>
<reference evidence="3" key="1">
    <citation type="submission" date="2023-01" db="EMBL/GenBank/DDBJ databases">
        <title>Key to firefly adult light organ development and bioluminescence: homeobox transcription factors regulate luciferase expression and transportation to peroxisome.</title>
        <authorList>
            <person name="Fu X."/>
        </authorList>
    </citation>
    <scope>NUCLEOTIDE SEQUENCE [LARGE SCALE GENOMIC DNA]</scope>
</reference>
<dbReference type="InterPro" id="IPR036728">
    <property type="entry name" value="PBP_GOBP_sf"/>
</dbReference>
<proteinExistence type="predicted"/>
<feature type="signal peptide" evidence="1">
    <location>
        <begin position="1"/>
        <end position="20"/>
    </location>
</feature>
<gene>
    <name evidence="2" type="ORF">RN001_009953</name>
</gene>
<dbReference type="SUPFAM" id="SSF47565">
    <property type="entry name" value="Insect pheromone/odorant-binding proteins"/>
    <property type="match status" value="1"/>
</dbReference>